<evidence type="ECO:0000256" key="9">
    <source>
        <dbReference type="ARBA" id="ARBA00023237"/>
    </source>
</evidence>
<evidence type="ECO:0000313" key="14">
    <source>
        <dbReference type="EMBL" id="MBC8316622.1"/>
    </source>
</evidence>
<accession>A0A8J6NCE9</accession>
<keyword evidence="7 10" id="KW-0472">Membrane</keyword>
<evidence type="ECO:0000256" key="8">
    <source>
        <dbReference type="ARBA" id="ARBA00023170"/>
    </source>
</evidence>
<dbReference type="InterPro" id="IPR036942">
    <property type="entry name" value="Beta-barrel_TonB_sf"/>
</dbReference>
<keyword evidence="6 11" id="KW-0798">TonB box</keyword>
<keyword evidence="5" id="KW-0732">Signal</keyword>
<evidence type="ECO:0000256" key="10">
    <source>
        <dbReference type="PROSITE-ProRule" id="PRU01360"/>
    </source>
</evidence>
<evidence type="ECO:0000256" key="3">
    <source>
        <dbReference type="ARBA" id="ARBA00022452"/>
    </source>
</evidence>
<dbReference type="Pfam" id="PF07715">
    <property type="entry name" value="Plug"/>
    <property type="match status" value="1"/>
</dbReference>
<feature type="domain" description="TonB-dependent receptor-like beta-barrel" evidence="12">
    <location>
        <begin position="251"/>
        <end position="651"/>
    </location>
</feature>
<keyword evidence="9 10" id="KW-0998">Cell outer membrane</keyword>
<evidence type="ECO:0000313" key="15">
    <source>
        <dbReference type="Proteomes" id="UP000614424"/>
    </source>
</evidence>
<reference evidence="14 15" key="1">
    <citation type="submission" date="2020-08" db="EMBL/GenBank/DDBJ databases">
        <title>Bridging the membrane lipid divide: bacteria of the FCB group superphylum have the potential to synthesize archaeal ether lipids.</title>
        <authorList>
            <person name="Villanueva L."/>
            <person name="Von Meijenfeldt F.A.B."/>
            <person name="Westbye A.B."/>
            <person name="Yadav S."/>
            <person name="Hopmans E.C."/>
            <person name="Dutilh B.E."/>
            <person name="Sinninghe Damste J.S."/>
        </authorList>
    </citation>
    <scope>NUCLEOTIDE SEQUENCE [LARGE SCALE GENOMIC DNA]</scope>
    <source>
        <strain evidence="14">NIOZ-UU47</strain>
    </source>
</reference>
<dbReference type="InterPro" id="IPR000531">
    <property type="entry name" value="Beta-barrel_TonB"/>
</dbReference>
<dbReference type="InterPro" id="IPR039426">
    <property type="entry name" value="TonB-dep_rcpt-like"/>
</dbReference>
<dbReference type="InterPro" id="IPR012910">
    <property type="entry name" value="Plug_dom"/>
</dbReference>
<dbReference type="PANTHER" id="PTHR30069">
    <property type="entry name" value="TONB-DEPENDENT OUTER MEMBRANE RECEPTOR"/>
    <property type="match status" value="1"/>
</dbReference>
<dbReference type="PANTHER" id="PTHR30069:SF29">
    <property type="entry name" value="HEMOGLOBIN AND HEMOGLOBIN-HAPTOGLOBIN-BINDING PROTEIN 1-RELATED"/>
    <property type="match status" value="1"/>
</dbReference>
<keyword evidence="4 10" id="KW-0812">Transmembrane</keyword>
<evidence type="ECO:0000256" key="4">
    <source>
        <dbReference type="ARBA" id="ARBA00022692"/>
    </source>
</evidence>
<protein>
    <submittedName>
        <fullName evidence="14">TonB-dependent receptor</fullName>
    </submittedName>
</protein>
<keyword evidence="3 10" id="KW-1134">Transmembrane beta strand</keyword>
<organism evidence="14 15">
    <name type="scientific">Candidatus Desulfobia pelagia</name>
    <dbReference type="NCBI Taxonomy" id="2841692"/>
    <lineage>
        <taxon>Bacteria</taxon>
        <taxon>Pseudomonadati</taxon>
        <taxon>Thermodesulfobacteriota</taxon>
        <taxon>Desulfobulbia</taxon>
        <taxon>Desulfobulbales</taxon>
        <taxon>Desulfobulbaceae</taxon>
        <taxon>Candidatus Desulfobia</taxon>
    </lineage>
</organism>
<dbReference type="Gene3D" id="2.170.130.10">
    <property type="entry name" value="TonB-dependent receptor, plug domain"/>
    <property type="match status" value="1"/>
</dbReference>
<dbReference type="SUPFAM" id="SSF56935">
    <property type="entry name" value="Porins"/>
    <property type="match status" value="1"/>
</dbReference>
<dbReference type="GO" id="GO:0009279">
    <property type="term" value="C:cell outer membrane"/>
    <property type="evidence" value="ECO:0007669"/>
    <property type="project" value="UniProtKB-SubCell"/>
</dbReference>
<evidence type="ECO:0000259" key="12">
    <source>
        <dbReference type="Pfam" id="PF00593"/>
    </source>
</evidence>
<name>A0A8J6NCE9_9BACT</name>
<evidence type="ECO:0000256" key="6">
    <source>
        <dbReference type="ARBA" id="ARBA00023077"/>
    </source>
</evidence>
<keyword evidence="8 14" id="KW-0675">Receptor</keyword>
<dbReference type="AlphaFoldDB" id="A0A8J6NCE9"/>
<feature type="domain" description="TonB-dependent receptor plug" evidence="13">
    <location>
        <begin position="60"/>
        <end position="170"/>
    </location>
</feature>
<dbReference type="Gene3D" id="2.40.170.20">
    <property type="entry name" value="TonB-dependent receptor, beta-barrel domain"/>
    <property type="match status" value="1"/>
</dbReference>
<evidence type="ECO:0000256" key="7">
    <source>
        <dbReference type="ARBA" id="ARBA00023136"/>
    </source>
</evidence>
<comment type="caution">
    <text evidence="14">The sequence shown here is derived from an EMBL/GenBank/DDBJ whole genome shotgun (WGS) entry which is preliminary data.</text>
</comment>
<dbReference type="InterPro" id="IPR037066">
    <property type="entry name" value="Plug_dom_sf"/>
</dbReference>
<keyword evidence="2 10" id="KW-0813">Transport</keyword>
<evidence type="ECO:0000259" key="13">
    <source>
        <dbReference type="Pfam" id="PF07715"/>
    </source>
</evidence>
<comment type="subcellular location">
    <subcellularLocation>
        <location evidence="1 10">Cell outer membrane</location>
        <topology evidence="1 10">Multi-pass membrane protein</topology>
    </subcellularLocation>
</comment>
<dbReference type="CDD" id="cd01347">
    <property type="entry name" value="ligand_gated_channel"/>
    <property type="match status" value="1"/>
</dbReference>
<evidence type="ECO:0000256" key="11">
    <source>
        <dbReference type="RuleBase" id="RU003357"/>
    </source>
</evidence>
<dbReference type="GO" id="GO:0044718">
    <property type="term" value="P:siderophore transmembrane transport"/>
    <property type="evidence" value="ECO:0007669"/>
    <property type="project" value="TreeGrafter"/>
</dbReference>
<dbReference type="PROSITE" id="PS52016">
    <property type="entry name" value="TONB_DEPENDENT_REC_3"/>
    <property type="match status" value="1"/>
</dbReference>
<gene>
    <name evidence="14" type="ORF">H8E41_01865</name>
</gene>
<sequence length="694" mass="78509">MKKNKKSSDRINKSLIIAAIAAIFYPQGSVSAGAVDYTEFSLEELMDIMIVSASKKSQKASEVAASAFVINREDIQRYGYRTLGESLRRISGLYISSGRDYEYLGVRGFSLPGDYNTKILILIDGHRLNSALYDQSYIEEGFPVDIESIERIEVVKGPGSAMWGTNALFAVVNVITRTARDIDGGRVTAEIGSHNRQKGHVEYGKVLDNGLEIAGSISGLGSDGENHIYFPERDQPGFQFNNGVASGIDDEDAYKGYLTLTYNDWKFLFYKSKRDKNFPAAQWDGAFNKNEYSTDENTALELSYNTSVFDEKNGQLAIRFFYDRSDYYGEYPYNYGEGWLGTTVDNKDEGDSKQLGVEMRLSMDVTEDLGVTVGVEALKVTAIHQKNWDDSPPGWEWLYLDTGTKDNRYHTKSYYAQGDYALLDNLNLVAGIRMDDYSTFDAQYSPRAALIYHPTETTTLKLLYGEAFRAPNNYERFYDDDSWQLGNENLTPEEIKTWEFVWEQKISNHTRLVANIYRFEMKDLILQNEDPVDFSLQFQNTKGVTSDGAELQLESHFKNGITGYLGVSTVNTTFDENDSRLDNSPTFSASGGLSIPLWSKKMFVSPEFTYVSERKASLTDGDVGSCFLTNLSVATGTLFDNLNMSFNVYNLFDKEWSVPAGGEHYFYEDVSGSYPYFNIPQDGRTFRFQLSYRF</sequence>
<dbReference type="EMBL" id="JACNJZ010000045">
    <property type="protein sequence ID" value="MBC8316622.1"/>
    <property type="molecule type" value="Genomic_DNA"/>
</dbReference>
<evidence type="ECO:0000256" key="1">
    <source>
        <dbReference type="ARBA" id="ARBA00004571"/>
    </source>
</evidence>
<proteinExistence type="inferred from homology"/>
<evidence type="ECO:0000256" key="5">
    <source>
        <dbReference type="ARBA" id="ARBA00022729"/>
    </source>
</evidence>
<comment type="similarity">
    <text evidence="10 11">Belongs to the TonB-dependent receptor family.</text>
</comment>
<dbReference type="Proteomes" id="UP000614424">
    <property type="component" value="Unassembled WGS sequence"/>
</dbReference>
<dbReference type="Pfam" id="PF00593">
    <property type="entry name" value="TonB_dep_Rec_b-barrel"/>
    <property type="match status" value="1"/>
</dbReference>
<evidence type="ECO:0000256" key="2">
    <source>
        <dbReference type="ARBA" id="ARBA00022448"/>
    </source>
</evidence>
<dbReference type="GO" id="GO:0015344">
    <property type="term" value="F:siderophore uptake transmembrane transporter activity"/>
    <property type="evidence" value="ECO:0007669"/>
    <property type="project" value="TreeGrafter"/>
</dbReference>